<keyword evidence="5" id="KW-1185">Reference proteome</keyword>
<comment type="caution">
    <text evidence="4">The sequence shown here is derived from an EMBL/GenBank/DDBJ whole genome shotgun (WGS) entry which is preliminary data.</text>
</comment>
<dbReference type="GO" id="GO:0005975">
    <property type="term" value="P:carbohydrate metabolic process"/>
    <property type="evidence" value="ECO:0007669"/>
    <property type="project" value="UniProtKB-ARBA"/>
</dbReference>
<evidence type="ECO:0000259" key="3">
    <source>
        <dbReference type="PROSITE" id="PS50093"/>
    </source>
</evidence>
<dbReference type="Pfam" id="PF13385">
    <property type="entry name" value="Laminin_G_3"/>
    <property type="match status" value="1"/>
</dbReference>
<keyword evidence="2" id="KW-1015">Disulfide bond</keyword>
<evidence type="ECO:0000256" key="1">
    <source>
        <dbReference type="ARBA" id="ARBA00022729"/>
    </source>
</evidence>
<dbReference type="Gene3D" id="2.60.40.10">
    <property type="entry name" value="Immunoglobulins"/>
    <property type="match status" value="1"/>
</dbReference>
<dbReference type="SUPFAM" id="SSF49299">
    <property type="entry name" value="PKD domain"/>
    <property type="match status" value="1"/>
</dbReference>
<evidence type="ECO:0000313" key="5">
    <source>
        <dbReference type="Proteomes" id="UP000619078"/>
    </source>
</evidence>
<dbReference type="Proteomes" id="UP000619078">
    <property type="component" value="Unassembled WGS sequence"/>
</dbReference>
<evidence type="ECO:0000313" key="4">
    <source>
        <dbReference type="EMBL" id="MBD1393060.1"/>
    </source>
</evidence>
<protein>
    <submittedName>
        <fullName evidence="4">T9SS type A sorting domain-containing protein</fullName>
    </submittedName>
</protein>
<organism evidence="4 5">
    <name type="scientific">Mucilaginibacter glaciei</name>
    <dbReference type="NCBI Taxonomy" id="2772109"/>
    <lineage>
        <taxon>Bacteria</taxon>
        <taxon>Pseudomonadati</taxon>
        <taxon>Bacteroidota</taxon>
        <taxon>Sphingobacteriia</taxon>
        <taxon>Sphingobacteriales</taxon>
        <taxon>Sphingobacteriaceae</taxon>
        <taxon>Mucilaginibacter</taxon>
    </lineage>
</organism>
<dbReference type="InterPro" id="IPR006558">
    <property type="entry name" value="LamG-like"/>
</dbReference>
<dbReference type="GO" id="GO:0004553">
    <property type="term" value="F:hydrolase activity, hydrolyzing O-glycosyl compounds"/>
    <property type="evidence" value="ECO:0007669"/>
    <property type="project" value="UniProtKB-ARBA"/>
</dbReference>
<dbReference type="Pfam" id="PF18962">
    <property type="entry name" value="Por_Secre_tail"/>
    <property type="match status" value="1"/>
</dbReference>
<dbReference type="InterPro" id="IPR013783">
    <property type="entry name" value="Ig-like_fold"/>
</dbReference>
<name>A0A926NSC3_9SPHI</name>
<dbReference type="RefSeq" id="WP_191162596.1">
    <property type="nucleotide sequence ID" value="NZ_JACWMX010000003.1"/>
</dbReference>
<gene>
    <name evidence="4" type="ORF">IDJ76_08120</name>
</gene>
<dbReference type="InterPro" id="IPR022409">
    <property type="entry name" value="PKD/Chitinase_dom"/>
</dbReference>
<reference evidence="4" key="1">
    <citation type="submission" date="2020-09" db="EMBL/GenBank/DDBJ databases">
        <title>Novel species of Mucilaginibacter isolated from a glacier on the Tibetan Plateau.</title>
        <authorList>
            <person name="Liu Q."/>
            <person name="Xin Y.-H."/>
        </authorList>
    </citation>
    <scope>NUCLEOTIDE SEQUENCE</scope>
    <source>
        <strain evidence="4">ZB1P21</strain>
    </source>
</reference>
<dbReference type="SMART" id="SM00089">
    <property type="entry name" value="PKD"/>
    <property type="match status" value="1"/>
</dbReference>
<accession>A0A926NSC3</accession>
<dbReference type="InterPro" id="IPR044023">
    <property type="entry name" value="Ig_7"/>
</dbReference>
<dbReference type="SUPFAM" id="SSF49899">
    <property type="entry name" value="Concanavalin A-like lectins/glucanases"/>
    <property type="match status" value="1"/>
</dbReference>
<dbReference type="InterPro" id="IPR026444">
    <property type="entry name" value="Secre_tail"/>
</dbReference>
<evidence type="ECO:0000256" key="2">
    <source>
        <dbReference type="ARBA" id="ARBA00023157"/>
    </source>
</evidence>
<dbReference type="Gene3D" id="2.60.120.200">
    <property type="match status" value="1"/>
</dbReference>
<dbReference type="InterPro" id="IPR000601">
    <property type="entry name" value="PKD_dom"/>
</dbReference>
<dbReference type="Pfam" id="PF19081">
    <property type="entry name" value="Ig_7"/>
    <property type="match status" value="1"/>
</dbReference>
<keyword evidence="1" id="KW-0732">Signal</keyword>
<dbReference type="InterPro" id="IPR013320">
    <property type="entry name" value="ConA-like_dom_sf"/>
</dbReference>
<dbReference type="EMBL" id="JACWMX010000003">
    <property type="protein sequence ID" value="MBD1393060.1"/>
    <property type="molecule type" value="Genomic_DNA"/>
</dbReference>
<feature type="domain" description="PKD" evidence="3">
    <location>
        <begin position="237"/>
        <end position="301"/>
    </location>
</feature>
<dbReference type="SMART" id="SM00560">
    <property type="entry name" value="LamGL"/>
    <property type="match status" value="1"/>
</dbReference>
<dbReference type="NCBIfam" id="TIGR04183">
    <property type="entry name" value="Por_Secre_tail"/>
    <property type="match status" value="1"/>
</dbReference>
<dbReference type="InterPro" id="IPR035986">
    <property type="entry name" value="PKD_dom_sf"/>
</dbReference>
<proteinExistence type="predicted"/>
<sequence length="1485" mass="154773">MLLPPDECSSIVKSYLRIVILLGLFLGICIHGNAQSITITSPATNPATYGVGTPIPVSANANPGIGFVTSVVYTLPPLSAVTGTGGSYTGSFNTSTLAIGNYTLTATMSYTFTVVPQTPISTSTAIVIVPAAPSATAPATCIGSPATISVSGGLPAGGTYNLYTASAGGTLLSSTSGSTIITPVVTANTTYYVSYKSGTFESFRTAVTITASTSPATPVFTATSTVATGANATITLTPVAGLTYSWDFSGGTPATGTGNGPFSVSWATAGAKLITVTATNAGGCTSTATQTVTVTKTVASGNYAFSQSITLNETGAGMVGAVSNFPVLVYIKEDALKSGVNCATNVKFPTGGTNGYDFAFTAVGGTNELFYQVESFDASTGTLLAWVQVPVLNTTTTNLTFYFGSLIPAHNTSFGNATWPTDYQAVYHFSEAAAAGSTTADATANLHTGTTSNLTAASNTTGIIGSNAYTFNGTNTRVAANAVNISSSFTLSAWIKLNATGIDQKIMTNQIATGSASGGYKLGVYTDNTIEAESPQINRTSTPAAPAFTTTGWHYVQGVFNTTDNTLRTYTDGIANKVLTTNTSPSSLNPLYIGVGEGGFNWWFNGIIDEARISNTAKTGDWIKAEYFNQLNYLTFTTSTGTIVGNVANAAAIGGSIVYTWTGTTSTDVNVAGNWRTPASGNPVASAAPPSDGTASLNIPSVTNKPILTANGAYYGVTIASGSSLNLGTFTLTVGCNVYNSGTMNTAAVANTSTIAWNGTFTPQLYTGTNTAGTAQFGSFIVNNTASSGIVRITGGPLDVYNTLTLTAGGLAIDNAGNGALTLKSTATLTASVPTYAGSGTVTGNVFAERYIPGGANRRGYRLLSAPVSSQSPGAIDSYDFIEPIKTTLVSGPGNSSFTTGAVNNNGFDASPNNNSAPLVYKESDIDPTTRNVIGSDYKGWASINEYIPMGNGVLFFFRGDRVLTQAGNTSGNSFIPPYPNPNNTTIRFTGKIVTGDVLVQRPVFTSAATYYNIKNTAVAPSNIQTVTSFSSALSFTNNPGNKNGFNLVGNPYPSTIDLEKIVLTNMAGTRPTIYTLNNVNGLGFGTYQLSGTGSGASNIDGSALNGGSRYALSGEGFFVKATNSSATVTFKEAAKVAYPAVANIPTVFSIALKNPSLRIKLVQDSILYNETLINFKEASSNNLNENEDVVYLTAPSQLIFMYSNTADGSPCVINNMGSLRTIKSVSLYAEASSTGIYQIQFTGAETIDSHYRIFLKDAFTKDSLEITAHPTYNFNINRADPTTYGANRFSLVVHTDVTGPYKFVRLTGNKTPNSIQLDWETQNESDVVTFSVQKSTDGGNSFVTLATIQSANKGGYTYNDDNADLGIDNIYRIKQADVADVVTYSDLLTITKPSAIAKPAITGGIMVYPNPASESINVIITKSVIAPVELHIVNANGKIIRKGNFSAAQQFQQNVTGLQPGVYIIDVFETTTNKKLATTKFIKN</sequence>
<dbReference type="PROSITE" id="PS50093">
    <property type="entry name" value="PKD"/>
    <property type="match status" value="1"/>
</dbReference>